<dbReference type="RefSeq" id="WP_188563024.1">
    <property type="nucleotide sequence ID" value="NZ_BMGY01000035.1"/>
</dbReference>
<accession>A0ABQ2A9Y4</accession>
<dbReference type="EMBL" id="BMGY01000035">
    <property type="protein sequence ID" value="GGH88891.1"/>
    <property type="molecule type" value="Genomic_DNA"/>
</dbReference>
<dbReference type="InterPro" id="IPR015943">
    <property type="entry name" value="WD40/YVTN_repeat-like_dom_sf"/>
</dbReference>
<gene>
    <name evidence="3" type="ORF">GCM10011495_31210</name>
</gene>
<dbReference type="Gene3D" id="2.130.10.10">
    <property type="entry name" value="YVTN repeat-like/Quinoprotein amine dehydrogenase"/>
    <property type="match status" value="1"/>
</dbReference>
<dbReference type="SUPFAM" id="SSF50965">
    <property type="entry name" value="Galactose oxidase, central domain"/>
    <property type="match status" value="1"/>
</dbReference>
<dbReference type="InterPro" id="IPR011043">
    <property type="entry name" value="Gal_Oxase/kelch_b-propeller"/>
</dbReference>
<proteinExistence type="predicted"/>
<dbReference type="Pfam" id="PF01833">
    <property type="entry name" value="TIG"/>
    <property type="match status" value="1"/>
</dbReference>
<evidence type="ECO:0000256" key="1">
    <source>
        <dbReference type="SAM" id="SignalP"/>
    </source>
</evidence>
<feature type="chain" id="PRO_5045944202" description="IPT/TIG domain-containing protein" evidence="1">
    <location>
        <begin position="22"/>
        <end position="520"/>
    </location>
</feature>
<keyword evidence="4" id="KW-1185">Reference proteome</keyword>
<evidence type="ECO:0000259" key="2">
    <source>
        <dbReference type="Pfam" id="PF01833"/>
    </source>
</evidence>
<reference evidence="4" key="1">
    <citation type="journal article" date="2019" name="Int. J. Syst. Evol. Microbiol.">
        <title>The Global Catalogue of Microorganisms (GCM) 10K type strain sequencing project: providing services to taxonomists for standard genome sequencing and annotation.</title>
        <authorList>
            <consortium name="The Broad Institute Genomics Platform"/>
            <consortium name="The Broad Institute Genome Sequencing Center for Infectious Disease"/>
            <person name="Wu L."/>
            <person name="Ma J."/>
        </authorList>
    </citation>
    <scope>NUCLEOTIDE SEQUENCE [LARGE SCALE GENOMIC DNA]</scope>
    <source>
        <strain evidence="4">CGMCC 1.14966</strain>
    </source>
</reference>
<evidence type="ECO:0000313" key="4">
    <source>
        <dbReference type="Proteomes" id="UP000637774"/>
    </source>
</evidence>
<sequence length="520" mass="52549">MTRFYSFLFLFLVWSPTTVQAQAITSFSPASGNVGTLVTLTGTRLDLVTAVAVNGTSSVILDQTSTALRLLVMPGATTGPLTTTGGAPATAAAAFTVTRTALGTAQQGPRLVGTGASSYVDQGQSVALSADGNTLAVGGTLDNSNTGATWVFTRSGTGWSQQGPKLVGTGAVGKANQGYSVALSTDGNTLAVSGLNDNNYTGATWVFTRSGTSWGQQGPKLVGTGVVGSRPYQGYSVVLSADGNTLAVGGPSDNNYTGATWVFVRSGTNWGQQGPKLVGTGTPAGQGRAVALSADGNTLAVSGEDDNFSAGATWVFVRSGTSWGQQGPKLVGSGAVGSAEQGASLALSADGSTLAVGGPLDNRHAGATWVFVRSGTSWGQQGPKLVGSGALGSADQGTSVALSADGSTLAVGGSRDLRTEGGSWFLRTGATWVFSTASSPLQRPAAGPRATASFFPNPVAEQLTVTGGARTGTWRLLDSTGRTRLTGTYHAGQPLDLSALPAGLYWLQVDQAPARPLLKR</sequence>
<feature type="signal peptide" evidence="1">
    <location>
        <begin position="1"/>
        <end position="21"/>
    </location>
</feature>
<dbReference type="InterPro" id="IPR014756">
    <property type="entry name" value="Ig_E-set"/>
</dbReference>
<dbReference type="Gene3D" id="2.60.40.10">
    <property type="entry name" value="Immunoglobulins"/>
    <property type="match status" value="1"/>
</dbReference>
<dbReference type="CDD" id="cd00102">
    <property type="entry name" value="IPT"/>
    <property type="match status" value="1"/>
</dbReference>
<dbReference type="InterPro" id="IPR002909">
    <property type="entry name" value="IPT_dom"/>
</dbReference>
<dbReference type="Proteomes" id="UP000637774">
    <property type="component" value="Unassembled WGS sequence"/>
</dbReference>
<protein>
    <recommendedName>
        <fullName evidence="2">IPT/TIG domain-containing protein</fullName>
    </recommendedName>
</protein>
<comment type="caution">
    <text evidence="3">The sequence shown here is derived from an EMBL/GenBank/DDBJ whole genome shotgun (WGS) entry which is preliminary data.</text>
</comment>
<name>A0ABQ2A9Y4_9BACT</name>
<feature type="domain" description="IPT/TIG" evidence="2">
    <location>
        <begin position="24"/>
        <end position="81"/>
    </location>
</feature>
<dbReference type="SUPFAM" id="SSF81296">
    <property type="entry name" value="E set domains"/>
    <property type="match status" value="1"/>
</dbReference>
<keyword evidence="1" id="KW-0732">Signal</keyword>
<evidence type="ECO:0000313" key="3">
    <source>
        <dbReference type="EMBL" id="GGH88891.1"/>
    </source>
</evidence>
<organism evidence="3 4">
    <name type="scientific">Hymenobacter frigidus</name>
    <dbReference type="NCBI Taxonomy" id="1524095"/>
    <lineage>
        <taxon>Bacteria</taxon>
        <taxon>Pseudomonadati</taxon>
        <taxon>Bacteroidota</taxon>
        <taxon>Cytophagia</taxon>
        <taxon>Cytophagales</taxon>
        <taxon>Hymenobacteraceae</taxon>
        <taxon>Hymenobacter</taxon>
    </lineage>
</organism>
<dbReference type="InterPro" id="IPR013783">
    <property type="entry name" value="Ig-like_fold"/>
</dbReference>